<dbReference type="InParanoid" id="G4ZWM5"/>
<dbReference type="OMA" id="YERYCEE"/>
<name>G4ZWM5_PHYSP</name>
<feature type="compositionally biased region" description="Basic and acidic residues" evidence="1">
    <location>
        <begin position="77"/>
        <end position="92"/>
    </location>
</feature>
<evidence type="ECO:0000313" key="3">
    <source>
        <dbReference type="EMBL" id="EGZ11699.1"/>
    </source>
</evidence>
<sequence>MPRSKSSDSLDQLSLSPSSSSDDQSLDVQRSARRRDAIPPLRSARRAARAKSSSAAASKQRGHGGGRRFPSEDEDSSITRERALSDGSKGPKEAPVSSDEDVRPRSLSDSGSGSSASTNVSRRTKKSARPRHFEGKFENRRGQSLLYFSLFPPEKKALRGIILYLHGMGDHCRRNTTLYERYCKEGFGVITYDLLNHGASDYDEFNTRAHISNFDDFVDDTNDFVTFAKANIYKVALRYWRKHLKPRHPHGRGKKRDAPPELPLIISGTSYGALIGLHTVLSGVHKFHAAVWASPSIGVTWTPVLWAQWKVQRALVAAFPTAKVIPAVQHNLRSRDPEFLKRFQEDPLTSSNMMTPRSGHQSLTAMMRLQDDTRVADPDSRFCHIPMLFMAGSDDRVSDQQASMRFYARVGSFDKEFKLFDGLYHMIYEEPEKEEVLKYMVNWLHKRFPLETRHPNESHINAVKKLEPSVRSYNYVKAERTEL</sequence>
<dbReference type="SUPFAM" id="SSF53474">
    <property type="entry name" value="alpha/beta-Hydrolases"/>
    <property type="match status" value="1"/>
</dbReference>
<protein>
    <recommendedName>
        <fullName evidence="2">Serine aminopeptidase S33 domain-containing protein</fullName>
    </recommendedName>
</protein>
<feature type="region of interest" description="Disordered" evidence="1">
    <location>
        <begin position="1"/>
        <end position="135"/>
    </location>
</feature>
<dbReference type="InterPro" id="IPR051044">
    <property type="entry name" value="MAG_DAG_Lipase"/>
</dbReference>
<feature type="domain" description="Serine aminopeptidase S33" evidence="2">
    <location>
        <begin position="258"/>
        <end position="432"/>
    </location>
</feature>
<dbReference type="AlphaFoldDB" id="G4ZWM5"/>
<dbReference type="SMR" id="G4ZWM5"/>
<dbReference type="STRING" id="1094619.G4ZWM5"/>
<evidence type="ECO:0000256" key="1">
    <source>
        <dbReference type="SAM" id="MobiDB-lite"/>
    </source>
</evidence>
<organism evidence="3 4">
    <name type="scientific">Phytophthora sojae (strain P6497)</name>
    <name type="common">Soybean stem and root rot agent</name>
    <name type="synonym">Phytophthora megasperma f. sp. glycines</name>
    <dbReference type="NCBI Taxonomy" id="1094619"/>
    <lineage>
        <taxon>Eukaryota</taxon>
        <taxon>Sar</taxon>
        <taxon>Stramenopiles</taxon>
        <taxon>Oomycota</taxon>
        <taxon>Peronosporomycetes</taxon>
        <taxon>Peronosporales</taxon>
        <taxon>Peronosporaceae</taxon>
        <taxon>Phytophthora</taxon>
    </lineage>
</organism>
<evidence type="ECO:0000313" key="4">
    <source>
        <dbReference type="Proteomes" id="UP000002640"/>
    </source>
</evidence>
<feature type="compositionally biased region" description="Low complexity" evidence="1">
    <location>
        <begin position="50"/>
        <end position="59"/>
    </location>
</feature>
<dbReference type="GeneID" id="20659696"/>
<dbReference type="InterPro" id="IPR029058">
    <property type="entry name" value="AB_hydrolase_fold"/>
</dbReference>
<dbReference type="FunCoup" id="G4ZWM5">
    <property type="interactions" value="8"/>
</dbReference>
<evidence type="ECO:0000259" key="2">
    <source>
        <dbReference type="Pfam" id="PF12146"/>
    </source>
</evidence>
<accession>G4ZWM5</accession>
<feature type="compositionally biased region" description="Low complexity" evidence="1">
    <location>
        <begin position="9"/>
        <end position="27"/>
    </location>
</feature>
<gene>
    <name evidence="3" type="ORF">PHYSODRAFT_515587</name>
</gene>
<dbReference type="PANTHER" id="PTHR11614">
    <property type="entry name" value="PHOSPHOLIPASE-RELATED"/>
    <property type="match status" value="1"/>
</dbReference>
<reference evidence="3 4" key="1">
    <citation type="journal article" date="2006" name="Science">
        <title>Phytophthora genome sequences uncover evolutionary origins and mechanisms of pathogenesis.</title>
        <authorList>
            <person name="Tyler B.M."/>
            <person name="Tripathy S."/>
            <person name="Zhang X."/>
            <person name="Dehal P."/>
            <person name="Jiang R.H."/>
            <person name="Aerts A."/>
            <person name="Arredondo F.D."/>
            <person name="Baxter L."/>
            <person name="Bensasson D."/>
            <person name="Beynon J.L."/>
            <person name="Chapman J."/>
            <person name="Damasceno C.M."/>
            <person name="Dorrance A.E."/>
            <person name="Dou D."/>
            <person name="Dickerman A.W."/>
            <person name="Dubchak I.L."/>
            <person name="Garbelotto M."/>
            <person name="Gijzen M."/>
            <person name="Gordon S.G."/>
            <person name="Govers F."/>
            <person name="Grunwald N.J."/>
            <person name="Huang W."/>
            <person name="Ivors K.L."/>
            <person name="Jones R.W."/>
            <person name="Kamoun S."/>
            <person name="Krampis K."/>
            <person name="Lamour K.H."/>
            <person name="Lee M.K."/>
            <person name="McDonald W.H."/>
            <person name="Medina M."/>
            <person name="Meijer H.J."/>
            <person name="Nordberg E.K."/>
            <person name="Maclean D.J."/>
            <person name="Ospina-Giraldo M.D."/>
            <person name="Morris P.F."/>
            <person name="Phuntumart V."/>
            <person name="Putnam N.H."/>
            <person name="Rash S."/>
            <person name="Rose J.K."/>
            <person name="Sakihama Y."/>
            <person name="Salamov A.A."/>
            <person name="Savidor A."/>
            <person name="Scheuring C.F."/>
            <person name="Smith B.M."/>
            <person name="Sobral B.W."/>
            <person name="Terry A."/>
            <person name="Torto-Alalibo T.A."/>
            <person name="Win J."/>
            <person name="Xu Z."/>
            <person name="Zhang H."/>
            <person name="Grigoriev I.V."/>
            <person name="Rokhsar D.S."/>
            <person name="Boore J.L."/>
        </authorList>
    </citation>
    <scope>NUCLEOTIDE SEQUENCE [LARGE SCALE GENOMIC DNA]</scope>
    <source>
        <strain evidence="3 4">P6497</strain>
    </source>
</reference>
<feature type="compositionally biased region" description="Low complexity" evidence="1">
    <location>
        <begin position="107"/>
        <end position="121"/>
    </location>
</feature>
<dbReference type="EMBL" id="JH159157">
    <property type="protein sequence ID" value="EGZ11699.1"/>
    <property type="molecule type" value="Genomic_DNA"/>
</dbReference>
<feature type="domain" description="Serine aminopeptidase S33" evidence="2">
    <location>
        <begin position="158"/>
        <end position="231"/>
    </location>
</feature>
<dbReference type="Proteomes" id="UP000002640">
    <property type="component" value="Unassembled WGS sequence"/>
</dbReference>
<dbReference type="Pfam" id="PF12146">
    <property type="entry name" value="Hydrolase_4"/>
    <property type="match status" value="2"/>
</dbReference>
<dbReference type="KEGG" id="psoj:PHYSODRAFT_515587"/>
<dbReference type="RefSeq" id="XP_009532032.1">
    <property type="nucleotide sequence ID" value="XM_009533737.1"/>
</dbReference>
<dbReference type="Gene3D" id="3.40.50.1820">
    <property type="entry name" value="alpha/beta hydrolase"/>
    <property type="match status" value="1"/>
</dbReference>
<keyword evidence="4" id="KW-1185">Reference proteome</keyword>
<dbReference type="FunFam" id="3.40.50.1820:FF:000338">
    <property type="entry name" value="Uncharacterized protein"/>
    <property type="match status" value="1"/>
</dbReference>
<dbReference type="InterPro" id="IPR022742">
    <property type="entry name" value="Hydrolase_4"/>
</dbReference>
<proteinExistence type="predicted"/>